<accession>X6L926</accession>
<dbReference type="Gene3D" id="3.30.40.10">
    <property type="entry name" value="Zinc/RING finger domain, C3HC4 (zinc finger)"/>
    <property type="match status" value="1"/>
</dbReference>
<dbReference type="PANTHER" id="PTHR13063">
    <property type="entry name" value="ENOS INTERACTING PROTEIN"/>
    <property type="match status" value="1"/>
</dbReference>
<dbReference type="InterPro" id="IPR016818">
    <property type="entry name" value="NOSIP"/>
</dbReference>
<comment type="subcellular location">
    <subcellularLocation>
        <location evidence="2">Nucleus</location>
    </subcellularLocation>
</comment>
<evidence type="ECO:0000256" key="5">
    <source>
        <dbReference type="ARBA" id="ARBA00022679"/>
    </source>
</evidence>
<feature type="domain" description="U-box" evidence="8">
    <location>
        <begin position="33"/>
        <end position="106"/>
    </location>
</feature>
<comment type="similarity">
    <text evidence="3">Belongs to the cyclophilin-type PPIase family. PPIL2 subfamily.</text>
</comment>
<comment type="caution">
    <text evidence="9">The sequence shown here is derived from an EMBL/GenBank/DDBJ whole genome shotgun (WGS) entry which is preliminary data.</text>
</comment>
<dbReference type="GO" id="GO:0061630">
    <property type="term" value="F:ubiquitin protein ligase activity"/>
    <property type="evidence" value="ECO:0007669"/>
    <property type="project" value="UniProtKB-EC"/>
</dbReference>
<dbReference type="GO" id="GO:0005634">
    <property type="term" value="C:nucleus"/>
    <property type="evidence" value="ECO:0007669"/>
    <property type="project" value="UniProtKB-SubCell"/>
</dbReference>
<evidence type="ECO:0000256" key="2">
    <source>
        <dbReference type="ARBA" id="ARBA00004123"/>
    </source>
</evidence>
<protein>
    <recommendedName>
        <fullName evidence="4">RING-type E3 ubiquitin transferase</fullName>
        <ecNumber evidence="4">2.3.2.27</ecNumber>
    </recommendedName>
</protein>
<proteinExistence type="inferred from homology"/>
<dbReference type="Pfam" id="PF04641">
    <property type="entry name" value="Rtf2"/>
    <property type="match status" value="1"/>
</dbReference>
<evidence type="ECO:0000256" key="4">
    <source>
        <dbReference type="ARBA" id="ARBA00012483"/>
    </source>
</evidence>
<dbReference type="GO" id="GO:0016567">
    <property type="term" value="P:protein ubiquitination"/>
    <property type="evidence" value="ECO:0007669"/>
    <property type="project" value="InterPro"/>
</dbReference>
<evidence type="ECO:0000313" key="10">
    <source>
        <dbReference type="Proteomes" id="UP000023152"/>
    </source>
</evidence>
<evidence type="ECO:0000256" key="3">
    <source>
        <dbReference type="ARBA" id="ARBA00007930"/>
    </source>
</evidence>
<keyword evidence="7" id="KW-0539">Nucleus</keyword>
<comment type="catalytic activity">
    <reaction evidence="1">
        <text>S-ubiquitinyl-[E2 ubiquitin-conjugating enzyme]-L-cysteine + [acceptor protein]-L-lysine = [E2 ubiquitin-conjugating enzyme]-L-cysteine + N(6)-ubiquitinyl-[acceptor protein]-L-lysine.</text>
        <dbReference type="EC" id="2.3.2.27"/>
    </reaction>
</comment>
<evidence type="ECO:0000313" key="9">
    <source>
        <dbReference type="EMBL" id="ETN98013.1"/>
    </source>
</evidence>
<dbReference type="SMART" id="SM00504">
    <property type="entry name" value="Ubox"/>
    <property type="match status" value="1"/>
</dbReference>
<dbReference type="PANTHER" id="PTHR13063:SF10">
    <property type="entry name" value="NITRIC OXIDE SYNTHASE-INTERACTING PROTEIN"/>
    <property type="match status" value="1"/>
</dbReference>
<gene>
    <name evidence="9" type="ORF">RFI_39509</name>
</gene>
<dbReference type="EC" id="2.3.2.27" evidence="4"/>
<keyword evidence="6" id="KW-0833">Ubl conjugation pathway</keyword>
<evidence type="ECO:0000256" key="6">
    <source>
        <dbReference type="ARBA" id="ARBA00022786"/>
    </source>
</evidence>
<dbReference type="AlphaFoldDB" id="X6L926"/>
<evidence type="ECO:0000259" key="8">
    <source>
        <dbReference type="PROSITE" id="PS51698"/>
    </source>
</evidence>
<evidence type="ECO:0000256" key="1">
    <source>
        <dbReference type="ARBA" id="ARBA00000900"/>
    </source>
</evidence>
<dbReference type="CDD" id="cd16663">
    <property type="entry name" value="RING-Ubox_PPIL2"/>
    <property type="match status" value="1"/>
</dbReference>
<sequence>MGKKQHSKDRLFITRTEWNTEWGGFRQRTTFKTRLPFYCCALSLQPFSHPYGTLDGYVFDLQAILPYLKKHKKHPITGEALSAKDLIKLKYSKNDDGEYYCPITCKEFNENTHIVAIKTSGNVYSFDAVQEVSLPLLFYLFVYLFI</sequence>
<dbReference type="OrthoDB" id="30774at2759"/>
<name>X6L926_RETFI</name>
<dbReference type="FunFam" id="3.30.40.10:FF:000079">
    <property type="entry name" value="Peptidyl-prolyl cis-trans isomerase 2"/>
    <property type="match status" value="1"/>
</dbReference>
<evidence type="ECO:0000256" key="7">
    <source>
        <dbReference type="ARBA" id="ARBA00023242"/>
    </source>
</evidence>
<dbReference type="PROSITE" id="PS51698">
    <property type="entry name" value="U_BOX"/>
    <property type="match status" value="1"/>
</dbReference>
<keyword evidence="5" id="KW-0808">Transferase</keyword>
<dbReference type="InterPro" id="IPR003613">
    <property type="entry name" value="Ubox_domain"/>
</dbReference>
<dbReference type="InterPro" id="IPR013083">
    <property type="entry name" value="Znf_RING/FYVE/PHD"/>
</dbReference>
<reference evidence="9 10" key="1">
    <citation type="journal article" date="2013" name="Curr. Biol.">
        <title>The Genome of the Foraminiferan Reticulomyxa filosa.</title>
        <authorList>
            <person name="Glockner G."/>
            <person name="Hulsmann N."/>
            <person name="Schleicher M."/>
            <person name="Noegel A.A."/>
            <person name="Eichinger L."/>
            <person name="Gallinger C."/>
            <person name="Pawlowski J."/>
            <person name="Sierra R."/>
            <person name="Euteneuer U."/>
            <person name="Pillet L."/>
            <person name="Moustafa A."/>
            <person name="Platzer M."/>
            <person name="Groth M."/>
            <person name="Szafranski K."/>
            <person name="Schliwa M."/>
        </authorList>
    </citation>
    <scope>NUCLEOTIDE SEQUENCE [LARGE SCALE GENOMIC DNA]</scope>
</reference>
<organism evidence="9 10">
    <name type="scientific">Reticulomyxa filosa</name>
    <dbReference type="NCBI Taxonomy" id="46433"/>
    <lineage>
        <taxon>Eukaryota</taxon>
        <taxon>Sar</taxon>
        <taxon>Rhizaria</taxon>
        <taxon>Retaria</taxon>
        <taxon>Foraminifera</taxon>
        <taxon>Monothalamids</taxon>
        <taxon>Reticulomyxidae</taxon>
        <taxon>Reticulomyxa</taxon>
    </lineage>
</organism>
<dbReference type="OMA" id="SINHEAK"/>
<dbReference type="Proteomes" id="UP000023152">
    <property type="component" value="Unassembled WGS sequence"/>
</dbReference>
<dbReference type="InterPro" id="IPR026951">
    <property type="entry name" value="PPIL2_U-box_dom"/>
</dbReference>
<keyword evidence="10" id="KW-1185">Reference proteome</keyword>
<dbReference type="SUPFAM" id="SSF57850">
    <property type="entry name" value="RING/U-box"/>
    <property type="match status" value="1"/>
</dbReference>
<dbReference type="EMBL" id="ASPP01047916">
    <property type="protein sequence ID" value="ETN98013.1"/>
    <property type="molecule type" value="Genomic_DNA"/>
</dbReference>